<comment type="caution">
    <text evidence="3">The sequence shown here is derived from an EMBL/GenBank/DDBJ whole genome shotgun (WGS) entry which is preliminary data.</text>
</comment>
<dbReference type="SUPFAM" id="SSF52799">
    <property type="entry name" value="(Phosphotyrosine protein) phosphatases II"/>
    <property type="match status" value="1"/>
</dbReference>
<organism evidence="3 4">
    <name type="scientific">Planomonospora corallina</name>
    <dbReference type="NCBI Taxonomy" id="1806052"/>
    <lineage>
        <taxon>Bacteria</taxon>
        <taxon>Bacillati</taxon>
        <taxon>Actinomycetota</taxon>
        <taxon>Actinomycetes</taxon>
        <taxon>Streptosporangiales</taxon>
        <taxon>Streptosporangiaceae</taxon>
        <taxon>Planomonospora</taxon>
    </lineage>
</organism>
<proteinExistence type="predicted"/>
<dbReference type="PROSITE" id="PS50056">
    <property type="entry name" value="TYR_PHOSPHATASE_2"/>
    <property type="match status" value="1"/>
</dbReference>
<protein>
    <submittedName>
        <fullName evidence="3">Protein-tyrosine phosphatase family protein</fullName>
    </submittedName>
</protein>
<dbReference type="InterPro" id="IPR057023">
    <property type="entry name" value="PTP-SAK"/>
</dbReference>
<accession>A0ABV8I0G3</accession>
<evidence type="ECO:0000259" key="2">
    <source>
        <dbReference type="PROSITE" id="PS50056"/>
    </source>
</evidence>
<feature type="domain" description="Tyrosine specific protein phosphatases" evidence="2">
    <location>
        <begin position="84"/>
        <end position="139"/>
    </location>
</feature>
<name>A0ABV8I0G3_9ACTN</name>
<reference evidence="4" key="1">
    <citation type="journal article" date="2019" name="Int. J. Syst. Evol. Microbiol.">
        <title>The Global Catalogue of Microorganisms (GCM) 10K type strain sequencing project: providing services to taxonomists for standard genome sequencing and annotation.</title>
        <authorList>
            <consortium name="The Broad Institute Genomics Platform"/>
            <consortium name="The Broad Institute Genome Sequencing Center for Infectious Disease"/>
            <person name="Wu L."/>
            <person name="Ma J."/>
        </authorList>
    </citation>
    <scope>NUCLEOTIDE SEQUENCE [LARGE SCALE GENOMIC DNA]</scope>
    <source>
        <strain evidence="4">TBRC 4489</strain>
    </source>
</reference>
<gene>
    <name evidence="3" type="ORF">ACFOWE_00195</name>
</gene>
<dbReference type="RefSeq" id="WP_377284659.1">
    <property type="nucleotide sequence ID" value="NZ_JBHSBM010000003.1"/>
</dbReference>
<sequence>MTDPMDGTAAGRPVGEPPLVGALRLPDGSWIRGRGLRRPLPEGPEPDFGLYLGSDRLRRRHASGLRWPHEWIEWPDFLLPRDRDLAVRRIRDLHERARAGAAVEVACEGGVGRTGTVVACLAVLAGLDPAGAVAWTREHHHRRAVETPWQRRWVLRFPPPARPDA</sequence>
<dbReference type="Proteomes" id="UP001595850">
    <property type="component" value="Unassembled WGS sequence"/>
</dbReference>
<evidence type="ECO:0000256" key="1">
    <source>
        <dbReference type="ARBA" id="ARBA00022801"/>
    </source>
</evidence>
<dbReference type="Pfam" id="PF22784">
    <property type="entry name" value="PTP-SAK"/>
    <property type="match status" value="1"/>
</dbReference>
<dbReference type="EMBL" id="JBHSBM010000003">
    <property type="protein sequence ID" value="MFC4056701.1"/>
    <property type="molecule type" value="Genomic_DNA"/>
</dbReference>
<dbReference type="InterPro" id="IPR000387">
    <property type="entry name" value="Tyr_Pase_dom"/>
</dbReference>
<evidence type="ECO:0000313" key="4">
    <source>
        <dbReference type="Proteomes" id="UP001595850"/>
    </source>
</evidence>
<keyword evidence="4" id="KW-1185">Reference proteome</keyword>
<keyword evidence="1" id="KW-0378">Hydrolase</keyword>
<dbReference type="InterPro" id="IPR029021">
    <property type="entry name" value="Prot-tyrosine_phosphatase-like"/>
</dbReference>
<dbReference type="Gene3D" id="3.90.190.10">
    <property type="entry name" value="Protein tyrosine phosphatase superfamily"/>
    <property type="match status" value="1"/>
</dbReference>
<evidence type="ECO:0000313" key="3">
    <source>
        <dbReference type="EMBL" id="MFC4056701.1"/>
    </source>
</evidence>